<dbReference type="EMBL" id="WUUL01000009">
    <property type="protein sequence ID" value="MXQ54809.1"/>
    <property type="molecule type" value="Genomic_DNA"/>
</dbReference>
<gene>
    <name evidence="1" type="ORF">GSM42_14015</name>
</gene>
<evidence type="ECO:0000313" key="2">
    <source>
        <dbReference type="Proteomes" id="UP000430692"/>
    </source>
</evidence>
<protein>
    <submittedName>
        <fullName evidence="1">Uncharacterized protein</fullName>
    </submittedName>
</protein>
<sequence>MLYKEWKRLKEELETAQRAVVEHQGVRDSLELDYYDPKKQKERETAQR</sequence>
<comment type="caution">
    <text evidence="1">The sequence shown here is derived from an EMBL/GenBank/DDBJ whole genome shotgun (WGS) entry which is preliminary data.</text>
</comment>
<proteinExistence type="predicted"/>
<dbReference type="RefSeq" id="WP_160802155.1">
    <property type="nucleotide sequence ID" value="NZ_WUUL01000009.1"/>
</dbReference>
<keyword evidence="2" id="KW-1185">Reference proteome</keyword>
<evidence type="ECO:0000313" key="1">
    <source>
        <dbReference type="EMBL" id="MXQ54809.1"/>
    </source>
</evidence>
<dbReference type="Proteomes" id="UP000430692">
    <property type="component" value="Unassembled WGS sequence"/>
</dbReference>
<organism evidence="1 2">
    <name type="scientific">Shimazuella alba</name>
    <dbReference type="NCBI Taxonomy" id="2690964"/>
    <lineage>
        <taxon>Bacteria</taxon>
        <taxon>Bacillati</taxon>
        <taxon>Bacillota</taxon>
        <taxon>Bacilli</taxon>
        <taxon>Bacillales</taxon>
        <taxon>Thermoactinomycetaceae</taxon>
        <taxon>Shimazuella</taxon>
    </lineage>
</organism>
<reference evidence="1 2" key="1">
    <citation type="submission" date="2019-12" db="EMBL/GenBank/DDBJ databases">
        <title>Whole-genome analyses of novel actinobacteria.</title>
        <authorList>
            <person name="Sahin N."/>
            <person name="Saygin H."/>
        </authorList>
    </citation>
    <scope>NUCLEOTIDE SEQUENCE [LARGE SCALE GENOMIC DNA]</scope>
    <source>
        <strain evidence="1 2">KC615</strain>
    </source>
</reference>
<accession>A0A6I4VSU6</accession>
<name>A0A6I4VSU6_9BACL</name>
<dbReference type="AlphaFoldDB" id="A0A6I4VSU6"/>